<comment type="caution">
    <text evidence="2">The sequence shown here is derived from an EMBL/GenBank/DDBJ whole genome shotgun (WGS) entry which is preliminary data.</text>
</comment>
<reference evidence="2 3" key="1">
    <citation type="submission" date="2020-08" db="EMBL/GenBank/DDBJ databases">
        <title>Genomic Encyclopedia of Type Strains, Phase IV (KMG-IV): sequencing the most valuable type-strain genomes for metagenomic binning, comparative biology and taxonomic classification.</title>
        <authorList>
            <person name="Goeker M."/>
        </authorList>
    </citation>
    <scope>NUCLEOTIDE SEQUENCE [LARGE SCALE GENOMIC DNA]</scope>
    <source>
        <strain evidence="2 3">DSM 23562</strain>
    </source>
</reference>
<dbReference type="InterPro" id="IPR029058">
    <property type="entry name" value="AB_hydrolase_fold"/>
</dbReference>
<feature type="domain" description="Dienelactone hydrolase" evidence="1">
    <location>
        <begin position="60"/>
        <end position="191"/>
    </location>
</feature>
<evidence type="ECO:0000313" key="3">
    <source>
        <dbReference type="Proteomes" id="UP000520814"/>
    </source>
</evidence>
<accession>A0A7W9W6L9</accession>
<dbReference type="Pfam" id="PF01738">
    <property type="entry name" value="DLH"/>
    <property type="match status" value="1"/>
</dbReference>
<dbReference type="RefSeq" id="WP_184195030.1">
    <property type="nucleotide sequence ID" value="NZ_JACHGW010000002.1"/>
</dbReference>
<evidence type="ECO:0000313" key="2">
    <source>
        <dbReference type="EMBL" id="MBB6050311.1"/>
    </source>
</evidence>
<dbReference type="GO" id="GO:0016787">
    <property type="term" value="F:hydrolase activity"/>
    <property type="evidence" value="ECO:0007669"/>
    <property type="project" value="UniProtKB-KW"/>
</dbReference>
<name>A0A7W9W6L9_ARMRO</name>
<dbReference type="InterPro" id="IPR002925">
    <property type="entry name" value="Dienelactn_hydro"/>
</dbReference>
<dbReference type="SUPFAM" id="SSF53474">
    <property type="entry name" value="alpha/beta-Hydrolases"/>
    <property type="match status" value="1"/>
</dbReference>
<gene>
    <name evidence="2" type="ORF">HNQ39_002102</name>
</gene>
<keyword evidence="2" id="KW-0378">Hydrolase</keyword>
<dbReference type="PANTHER" id="PTHR47381">
    <property type="entry name" value="ALPHA/BETA-HYDROLASES SUPERFAMILY PROTEIN"/>
    <property type="match status" value="1"/>
</dbReference>
<protein>
    <submittedName>
        <fullName evidence="2">Dienelactone hydrolase</fullName>
    </submittedName>
</protein>
<dbReference type="EMBL" id="JACHGW010000002">
    <property type="protein sequence ID" value="MBB6050311.1"/>
    <property type="molecule type" value="Genomic_DNA"/>
</dbReference>
<dbReference type="AlphaFoldDB" id="A0A7W9W6L9"/>
<evidence type="ECO:0000259" key="1">
    <source>
        <dbReference type="Pfam" id="PF01738"/>
    </source>
</evidence>
<dbReference type="PANTHER" id="PTHR47381:SF3">
    <property type="entry name" value="ALPHA_BETA-HYDROLASES SUPERFAMILY PROTEIN"/>
    <property type="match status" value="1"/>
</dbReference>
<sequence>MMRDNLTPAQRRARFLKLIDRPRVPLNVTIVGSESGMLAIEQGKFASEPGERVPFLLHRPADDKTKRPAVLVLHGTGGSKEGNKALLTELAERGFVALAIDGRYHGERVPGGAKSTKEYNEAIFRAYQTPEPRPHPLYFDTVWDVLRAVDFLQRHPAVDGKRIGVVGFSKGGIETWLAAAADERIQVAVPAIAVQSLRWSLENEKWQARAGTVKEAHLAVARELGKKELDAEVCRALWGRVLPGILDEFDCPQMLTAIAPRPLLILSGEKDPNCPLEGAKLAFAAAEEAYKARRDCLKIDVATGVGHQVTDTQHKLFVRWLVTWLKP</sequence>
<dbReference type="Proteomes" id="UP000520814">
    <property type="component" value="Unassembled WGS sequence"/>
</dbReference>
<keyword evidence="3" id="KW-1185">Reference proteome</keyword>
<organism evidence="2 3">
    <name type="scientific">Armatimonas rosea</name>
    <dbReference type="NCBI Taxonomy" id="685828"/>
    <lineage>
        <taxon>Bacteria</taxon>
        <taxon>Bacillati</taxon>
        <taxon>Armatimonadota</taxon>
        <taxon>Armatimonadia</taxon>
        <taxon>Armatimonadales</taxon>
        <taxon>Armatimonadaceae</taxon>
        <taxon>Armatimonas</taxon>
    </lineage>
</organism>
<dbReference type="Gene3D" id="3.40.50.1820">
    <property type="entry name" value="alpha/beta hydrolase"/>
    <property type="match status" value="1"/>
</dbReference>
<proteinExistence type="predicted"/>